<evidence type="ECO:0000256" key="2">
    <source>
        <dbReference type="ARBA" id="ARBA00004687"/>
    </source>
</evidence>
<evidence type="ECO:0000256" key="7">
    <source>
        <dbReference type="ARBA" id="ARBA00022824"/>
    </source>
</evidence>
<protein>
    <recommendedName>
        <fullName evidence="12">GPI ethanolamine phosphate transferase 2 C-terminal domain-containing protein</fullName>
    </recommendedName>
</protein>
<dbReference type="GO" id="GO:0005789">
    <property type="term" value="C:endoplasmic reticulum membrane"/>
    <property type="evidence" value="ECO:0007669"/>
    <property type="project" value="UniProtKB-SubCell"/>
</dbReference>
<comment type="pathway">
    <text evidence="2">Glycolipid biosynthesis; glycosylphosphatidylinositol-anchor biosynthesis.</text>
</comment>
<reference evidence="13 14" key="1">
    <citation type="submission" date="2019-04" db="EMBL/GenBank/DDBJ databases">
        <title>Friends and foes A comparative genomics study of 23 Aspergillus species from section Flavi.</title>
        <authorList>
            <consortium name="DOE Joint Genome Institute"/>
            <person name="Kjaerbolling I."/>
            <person name="Vesth T."/>
            <person name="Frisvad J.C."/>
            <person name="Nybo J.L."/>
            <person name="Theobald S."/>
            <person name="Kildgaard S."/>
            <person name="Isbrandt T."/>
            <person name="Kuo A."/>
            <person name="Sato A."/>
            <person name="Lyhne E.K."/>
            <person name="Kogle M.E."/>
            <person name="Wiebenga A."/>
            <person name="Kun R.S."/>
            <person name="Lubbers R.J."/>
            <person name="Makela M.R."/>
            <person name="Barry K."/>
            <person name="Chovatia M."/>
            <person name="Clum A."/>
            <person name="Daum C."/>
            <person name="Haridas S."/>
            <person name="He G."/>
            <person name="LaButti K."/>
            <person name="Lipzen A."/>
            <person name="Mondo S."/>
            <person name="Riley R."/>
            <person name="Salamov A."/>
            <person name="Simmons B.A."/>
            <person name="Magnuson J.K."/>
            <person name="Henrissat B."/>
            <person name="Mortensen U.H."/>
            <person name="Larsen T.O."/>
            <person name="Devries R.P."/>
            <person name="Grigoriev I.V."/>
            <person name="Machida M."/>
            <person name="Baker S.E."/>
            <person name="Andersen M.R."/>
        </authorList>
    </citation>
    <scope>NUCLEOTIDE SEQUENCE [LARGE SCALE GENOMIC DNA]</scope>
    <source>
        <strain evidence="13 14">CBS 151.66</strain>
    </source>
</reference>
<evidence type="ECO:0000256" key="10">
    <source>
        <dbReference type="ARBA" id="ARBA00023180"/>
    </source>
</evidence>
<feature type="transmembrane region" description="Helical" evidence="11">
    <location>
        <begin position="923"/>
        <end position="946"/>
    </location>
</feature>
<dbReference type="PANTHER" id="PTHR23071:SF1">
    <property type="entry name" value="GPI ETHANOLAMINE PHOSPHATE TRANSFERASE 3"/>
    <property type="match status" value="1"/>
</dbReference>
<evidence type="ECO:0000256" key="1">
    <source>
        <dbReference type="ARBA" id="ARBA00004477"/>
    </source>
</evidence>
<evidence type="ECO:0000259" key="12">
    <source>
        <dbReference type="Pfam" id="PF19316"/>
    </source>
</evidence>
<dbReference type="CDD" id="cd16023">
    <property type="entry name" value="GPI_EPT_3"/>
    <property type="match status" value="1"/>
</dbReference>
<feature type="transmembrane region" description="Helical" evidence="11">
    <location>
        <begin position="499"/>
        <end position="520"/>
    </location>
</feature>
<dbReference type="GO" id="GO:0051377">
    <property type="term" value="F:mannose-ethanolamine phosphotransferase activity"/>
    <property type="evidence" value="ECO:0007669"/>
    <property type="project" value="InterPro"/>
</dbReference>
<comment type="similarity">
    <text evidence="3">Belongs to the PIGG/PIGN/PIGO family. PIGO subfamily.</text>
</comment>
<keyword evidence="14" id="KW-1185">Reference proteome</keyword>
<evidence type="ECO:0000256" key="5">
    <source>
        <dbReference type="ARBA" id="ARBA00022679"/>
    </source>
</evidence>
<evidence type="ECO:0000256" key="4">
    <source>
        <dbReference type="ARBA" id="ARBA00022502"/>
    </source>
</evidence>
<sequence>MLSSNVQGIMAVPRSQWMISAAYLGVWLYLFTKGFLLSRRVLENKSDCMLPPIELNIHNQSLGQLATIYRGCWIPKAFDKAIILIIDALRYDFTIPSHGLLQARGDTSQLFHDALTVLYETAVQTPRKAILLPFLADPPTTTLQRLKGLTTGTLPTFIEAGSNFEGSAIVEDNIVTQLRDAGKMLVHLGDDTWIKLFPGHFVDHLSHAYDSFLVEDLHTVDDGVTKHLISLLSTEKEEWDVIFGHFLGVDHVGHRYGPAHPEMAQKLRQIDAVIRDTMATLDDDTLLIVLGDHGMDAHGNHGGETDDEIQAALWMYTHQEYFGHSQYGPPQTFESIAEKAIPQIDLVPTLSLLLGIPIPFNNLGSPLTEAFIGATKDDWERLIHANILSSEQIERFHNEYAHNQAAPPNSIRKQPISVWNAIKDTWHQIDIKSSASAVPLYKALQAHQRSILQSYKRSWVQFNTTYMLEGVLFLVLAVGCLLLLMGYVGGRLYRSSIMIAHALTIGVSIGVVAGGTHLALGERTHGLAIEGIIIGVIISMAGSSFCLYDITRLVRHWIESRHFNLWNWLAVMFISLLSLGFASNSYTIWEANIVLIFLSTFAICAFFASKNAANRKERALATVLSVLFLLLGRIASLSQYCREEQLPFCVTTFYPADYASDWIKILPIVFESEMRPNSAPRLWLKIGVPTALFLNALHWILTSAEENRWPGYSDITKAARRSMAQIVLAISAIGVGIVFSSLYRKPKRRDGRVLCEFSLVFSMSVLLVCFLVSNPIGQGSLAILYIQLLSLRYLLPNTKNKAMKSTIAALLGSLHFFTTGHNATFSSIQWKVAYIPSKNLHYPWSPFLVIMNTFAGPIVAASAIPLLVVSNDAIQFSESVVSAVPKALAVHMLVYNIWTLSTAIWASILRHHLMLFAIFCPRFLMAAVLLLIVDVIACSISVIVALCTE</sequence>
<dbReference type="PANTHER" id="PTHR23071">
    <property type="entry name" value="PHOSPHATIDYLINOSITOL GLYCAN"/>
    <property type="match status" value="1"/>
</dbReference>
<keyword evidence="8 11" id="KW-1133">Transmembrane helix</keyword>
<evidence type="ECO:0000256" key="6">
    <source>
        <dbReference type="ARBA" id="ARBA00022692"/>
    </source>
</evidence>
<organism evidence="13 14">
    <name type="scientific">Aspergillus leporis</name>
    <dbReference type="NCBI Taxonomy" id="41062"/>
    <lineage>
        <taxon>Eukaryota</taxon>
        <taxon>Fungi</taxon>
        <taxon>Dikarya</taxon>
        <taxon>Ascomycota</taxon>
        <taxon>Pezizomycotina</taxon>
        <taxon>Eurotiomycetes</taxon>
        <taxon>Eurotiomycetidae</taxon>
        <taxon>Eurotiales</taxon>
        <taxon>Aspergillaceae</taxon>
        <taxon>Aspergillus</taxon>
        <taxon>Aspergillus subgen. Circumdati</taxon>
    </lineage>
</organism>
<dbReference type="UniPathway" id="UPA00196"/>
<feature type="transmembrane region" description="Helical" evidence="11">
    <location>
        <begin position="563"/>
        <end position="582"/>
    </location>
</feature>
<name>A0A5N5WJ32_9EURO</name>
<keyword evidence="10" id="KW-0325">Glycoprotein</keyword>
<evidence type="ECO:0000256" key="11">
    <source>
        <dbReference type="SAM" id="Phobius"/>
    </source>
</evidence>
<dbReference type="Proteomes" id="UP000326565">
    <property type="component" value="Unassembled WGS sequence"/>
</dbReference>
<feature type="transmembrane region" description="Helical" evidence="11">
    <location>
        <begin position="466"/>
        <end position="487"/>
    </location>
</feature>
<feature type="transmembrane region" description="Helical" evidence="11">
    <location>
        <begin position="588"/>
        <end position="608"/>
    </location>
</feature>
<feature type="transmembrane region" description="Helical" evidence="11">
    <location>
        <begin position="722"/>
        <end position="742"/>
    </location>
</feature>
<keyword evidence="7" id="KW-0256">Endoplasmic reticulum</keyword>
<dbReference type="AlphaFoldDB" id="A0A5N5WJ32"/>
<evidence type="ECO:0000313" key="14">
    <source>
        <dbReference type="Proteomes" id="UP000326565"/>
    </source>
</evidence>
<keyword evidence="6 11" id="KW-0812">Transmembrane</keyword>
<evidence type="ECO:0000256" key="8">
    <source>
        <dbReference type="ARBA" id="ARBA00022989"/>
    </source>
</evidence>
<feature type="transmembrane region" description="Helical" evidence="11">
    <location>
        <begin position="847"/>
        <end position="868"/>
    </location>
</feature>
<dbReference type="OrthoDB" id="272139at2759"/>
<dbReference type="SUPFAM" id="SSF53649">
    <property type="entry name" value="Alkaline phosphatase-like"/>
    <property type="match status" value="1"/>
</dbReference>
<feature type="transmembrane region" description="Helical" evidence="11">
    <location>
        <begin position="888"/>
        <end position="911"/>
    </location>
</feature>
<dbReference type="EMBL" id="ML732459">
    <property type="protein sequence ID" value="KAB8067667.1"/>
    <property type="molecule type" value="Genomic_DNA"/>
</dbReference>
<comment type="subcellular location">
    <subcellularLocation>
        <location evidence="1">Endoplasmic reticulum membrane</location>
        <topology evidence="1">Multi-pass membrane protein</topology>
    </subcellularLocation>
</comment>
<feature type="domain" description="GPI ethanolamine phosphate transferase 2 C-terminal" evidence="12">
    <location>
        <begin position="722"/>
        <end position="932"/>
    </location>
</feature>
<evidence type="ECO:0000256" key="9">
    <source>
        <dbReference type="ARBA" id="ARBA00023136"/>
    </source>
</evidence>
<dbReference type="GO" id="GO:0006506">
    <property type="term" value="P:GPI anchor biosynthetic process"/>
    <property type="evidence" value="ECO:0007669"/>
    <property type="project" value="UniProtKB-UniPathway"/>
</dbReference>
<evidence type="ECO:0000256" key="3">
    <source>
        <dbReference type="ARBA" id="ARBA00008695"/>
    </source>
</evidence>
<gene>
    <name evidence="13" type="ORF">BDV29DRAFT_200061</name>
</gene>
<keyword evidence="4" id="KW-0337">GPI-anchor biosynthesis</keyword>
<dbReference type="InterPro" id="IPR002591">
    <property type="entry name" value="Phosphodiest/P_Trfase"/>
</dbReference>
<evidence type="ECO:0000313" key="13">
    <source>
        <dbReference type="EMBL" id="KAB8067667.1"/>
    </source>
</evidence>
<dbReference type="InterPro" id="IPR039524">
    <property type="entry name" value="PIGO/GPI13"/>
</dbReference>
<keyword evidence="5" id="KW-0808">Transferase</keyword>
<dbReference type="InterPro" id="IPR045687">
    <property type="entry name" value="PIGG/GPI7_C"/>
</dbReference>
<dbReference type="InterPro" id="IPR037675">
    <property type="entry name" value="PIG-O_N"/>
</dbReference>
<dbReference type="Gene3D" id="3.40.720.10">
    <property type="entry name" value="Alkaline Phosphatase, subunit A"/>
    <property type="match status" value="1"/>
</dbReference>
<dbReference type="InterPro" id="IPR017850">
    <property type="entry name" value="Alkaline_phosphatase_core_sf"/>
</dbReference>
<dbReference type="Pfam" id="PF19316">
    <property type="entry name" value="PIGO_PIGG"/>
    <property type="match status" value="1"/>
</dbReference>
<accession>A0A5N5WJ32</accession>
<feature type="transmembrane region" description="Helical" evidence="11">
    <location>
        <begin position="532"/>
        <end position="551"/>
    </location>
</feature>
<feature type="transmembrane region" description="Helical" evidence="11">
    <location>
        <begin position="682"/>
        <end position="702"/>
    </location>
</feature>
<keyword evidence="9 11" id="KW-0472">Membrane</keyword>
<proteinExistence type="inferred from homology"/>
<dbReference type="Pfam" id="PF01663">
    <property type="entry name" value="Phosphodiest"/>
    <property type="match status" value="1"/>
</dbReference>